<dbReference type="InterPro" id="IPR028094">
    <property type="entry name" value="RTC4_C"/>
</dbReference>
<evidence type="ECO:0000259" key="9">
    <source>
        <dbReference type="SMART" id="SM01312"/>
    </source>
</evidence>
<feature type="compositionally biased region" description="Basic residues" evidence="8">
    <location>
        <begin position="186"/>
        <end position="195"/>
    </location>
</feature>
<dbReference type="GO" id="GO:0005634">
    <property type="term" value="C:nucleus"/>
    <property type="evidence" value="ECO:0007669"/>
    <property type="project" value="UniProtKB-SubCell"/>
</dbReference>
<dbReference type="PANTHER" id="PTHR41391:SF1">
    <property type="entry name" value="RESTRICTION OF TELOMERE CAPPING PROTEIN 4"/>
    <property type="match status" value="1"/>
</dbReference>
<comment type="subcellular location">
    <subcellularLocation>
        <location evidence="3">Cytoplasm</location>
    </subcellularLocation>
    <subcellularLocation>
        <location evidence="2">Nucleus</location>
    </subcellularLocation>
</comment>
<comment type="similarity">
    <text evidence="4">Belongs to the RTC4 family.</text>
</comment>
<dbReference type="AlphaFoldDB" id="A0A084GGJ5"/>
<dbReference type="GO" id="GO:0005737">
    <property type="term" value="C:cytoplasm"/>
    <property type="evidence" value="ECO:0007669"/>
    <property type="project" value="UniProtKB-SubCell"/>
</dbReference>
<dbReference type="VEuPathDB" id="FungiDB:SAPIO_CDS0785"/>
<keyword evidence="11" id="KW-1185">Reference proteome</keyword>
<evidence type="ECO:0000256" key="5">
    <source>
        <dbReference type="ARBA" id="ARBA00015162"/>
    </source>
</evidence>
<evidence type="ECO:0000256" key="8">
    <source>
        <dbReference type="SAM" id="MobiDB-lite"/>
    </source>
</evidence>
<feature type="compositionally biased region" description="Polar residues" evidence="8">
    <location>
        <begin position="225"/>
        <end position="254"/>
    </location>
</feature>
<dbReference type="GeneID" id="27718937"/>
<dbReference type="PANTHER" id="PTHR41391">
    <property type="entry name" value="RESTRICTION OF TELOMERE CAPPING PROTEIN 4"/>
    <property type="match status" value="1"/>
</dbReference>
<evidence type="ECO:0000256" key="7">
    <source>
        <dbReference type="ARBA" id="ARBA00023242"/>
    </source>
</evidence>
<dbReference type="KEGG" id="sapo:SAPIO_CDS0785"/>
<comment type="caution">
    <text evidence="10">The sequence shown here is derived from an EMBL/GenBank/DDBJ whole genome shotgun (WGS) entry which is preliminary data.</text>
</comment>
<evidence type="ECO:0000313" key="10">
    <source>
        <dbReference type="EMBL" id="KEZ46457.1"/>
    </source>
</evidence>
<protein>
    <recommendedName>
        <fullName evidence="5">Restriction of telomere capping protein 4</fullName>
    </recommendedName>
</protein>
<organism evidence="10 11">
    <name type="scientific">Pseudallescheria apiosperma</name>
    <name type="common">Scedosporium apiospermum</name>
    <dbReference type="NCBI Taxonomy" id="563466"/>
    <lineage>
        <taxon>Eukaryota</taxon>
        <taxon>Fungi</taxon>
        <taxon>Dikarya</taxon>
        <taxon>Ascomycota</taxon>
        <taxon>Pezizomycotina</taxon>
        <taxon>Sordariomycetes</taxon>
        <taxon>Hypocreomycetidae</taxon>
        <taxon>Microascales</taxon>
        <taxon>Microascaceae</taxon>
        <taxon>Scedosporium</taxon>
    </lineage>
</organism>
<evidence type="ECO:0000256" key="1">
    <source>
        <dbReference type="ARBA" id="ARBA00002738"/>
    </source>
</evidence>
<feature type="compositionally biased region" description="Basic and acidic residues" evidence="8">
    <location>
        <begin position="125"/>
        <end position="137"/>
    </location>
</feature>
<gene>
    <name evidence="10" type="ORF">SAPIO_CDS0785</name>
</gene>
<dbReference type="RefSeq" id="XP_016646256.1">
    <property type="nucleotide sequence ID" value="XM_016783490.1"/>
</dbReference>
<reference evidence="10 11" key="1">
    <citation type="journal article" date="2014" name="Genome Announc.">
        <title>Draft genome sequence of the pathogenic fungus Scedosporium apiospermum.</title>
        <authorList>
            <person name="Vandeputte P."/>
            <person name="Ghamrawi S."/>
            <person name="Rechenmann M."/>
            <person name="Iltis A."/>
            <person name="Giraud S."/>
            <person name="Fleury M."/>
            <person name="Thornton C."/>
            <person name="Delhaes L."/>
            <person name="Meyer W."/>
            <person name="Papon N."/>
            <person name="Bouchara J.P."/>
        </authorList>
    </citation>
    <scope>NUCLEOTIDE SEQUENCE [LARGE SCALE GENOMIC DNA]</scope>
    <source>
        <strain evidence="10 11">IHEM 14462</strain>
    </source>
</reference>
<feature type="compositionally biased region" description="Basic and acidic residues" evidence="8">
    <location>
        <begin position="31"/>
        <end position="46"/>
    </location>
</feature>
<feature type="compositionally biased region" description="Basic and acidic residues" evidence="8">
    <location>
        <begin position="265"/>
        <end position="279"/>
    </location>
</feature>
<accession>A0A084GGJ5</accession>
<evidence type="ECO:0000256" key="6">
    <source>
        <dbReference type="ARBA" id="ARBA00022490"/>
    </source>
</evidence>
<feature type="compositionally biased region" description="Basic and acidic residues" evidence="8">
    <location>
        <begin position="196"/>
        <end position="209"/>
    </location>
</feature>
<feature type="region of interest" description="Disordered" evidence="8">
    <location>
        <begin position="1"/>
        <end position="321"/>
    </location>
</feature>
<name>A0A084GGJ5_PSEDA</name>
<evidence type="ECO:0000256" key="2">
    <source>
        <dbReference type="ARBA" id="ARBA00004123"/>
    </source>
</evidence>
<sequence length="539" mass="60330">MSAYTWNQRRVGMSKNARPPQLLKSLNRPETTSRENLHSKPAIREPDDIEAPPISSDEEEAEYAEKDKASKAAPGKRKGANHSWSSDPEEEDSPPRGDIRPTTFSKPAKERTFSKQPARYGGVRSFREGLERKKENSSTKSSAKATSGADVSFQSGVLETSLLRDSEKTYKGANKRWISTPPKPRDQKRPKKVKAVGKELELPKLKLPDDLFDSFDAGTPKARVTSLQIPNRTADSPSPTEATASTRTLRSLSASPPKPTAPVKLDTKYLDSPSKDSKAKNSKKKLTKPASPDEKPRLRNVGDSVNSGARLDGLSDSDDSPLSDIDLSFDEIEENAAAVQCPYCKKPVDPDLLQTFSKGKRMPIRMQRLFCTEHKKVEARDLWRSRGYPDIDWKALDTRISDHYNYLERILKGGRSHFGDLLARDIKEGINRNLMKADFNCSPGYYGTRGFRVMQESIFGRFSSLLRKRAVEDSLVSSRGYSLYVQAVLVPELAVRLVMEDMDVEAKEARQILEESAWIGELLCEDVGDVVDEDDDNLF</sequence>
<feature type="domain" description="Restriction of telomere capping protein 4 C-terminal" evidence="9">
    <location>
        <begin position="410"/>
        <end position="526"/>
    </location>
</feature>
<keyword evidence="6" id="KW-0963">Cytoplasm</keyword>
<keyword evidence="7" id="KW-0539">Nucleus</keyword>
<proteinExistence type="inferred from homology"/>
<evidence type="ECO:0000256" key="4">
    <source>
        <dbReference type="ARBA" id="ARBA00009461"/>
    </source>
</evidence>
<feature type="compositionally biased region" description="Low complexity" evidence="8">
    <location>
        <begin position="138"/>
        <end position="147"/>
    </location>
</feature>
<comment type="function">
    <text evidence="1">May be involved in a process influencing telomere capping.</text>
</comment>
<dbReference type="HOGENOM" id="CLU_030573_0_0_1"/>
<dbReference type="Proteomes" id="UP000028545">
    <property type="component" value="Unassembled WGS sequence"/>
</dbReference>
<dbReference type="SMART" id="SM01312">
    <property type="entry name" value="RTC4"/>
    <property type="match status" value="1"/>
</dbReference>
<dbReference type="OrthoDB" id="128308at2759"/>
<evidence type="ECO:0000256" key="3">
    <source>
        <dbReference type="ARBA" id="ARBA00004496"/>
    </source>
</evidence>
<evidence type="ECO:0000313" key="11">
    <source>
        <dbReference type="Proteomes" id="UP000028545"/>
    </source>
</evidence>
<dbReference type="InterPro" id="IPR039024">
    <property type="entry name" value="RTC4"/>
</dbReference>
<dbReference type="EMBL" id="JOWA01000033">
    <property type="protein sequence ID" value="KEZ46457.1"/>
    <property type="molecule type" value="Genomic_DNA"/>
</dbReference>
<dbReference type="Pfam" id="PF14474">
    <property type="entry name" value="RTC4"/>
    <property type="match status" value="1"/>
</dbReference>